<dbReference type="Proteomes" id="UP000257143">
    <property type="component" value="Unassembled WGS sequence"/>
</dbReference>
<evidence type="ECO:0000313" key="1">
    <source>
        <dbReference type="EMBL" id="RDW18079.1"/>
    </source>
</evidence>
<dbReference type="PANTHER" id="PTHR17985">
    <property type="entry name" value="SER/THR-RICH PROTEIN T10 IN DGCR REGION"/>
    <property type="match status" value="1"/>
</dbReference>
<dbReference type="PANTHER" id="PTHR17985:SF8">
    <property type="entry name" value="TRANSPORT AND GOLGI ORGANIZATION PROTEIN 2 HOMOLOG"/>
    <property type="match status" value="1"/>
</dbReference>
<evidence type="ECO:0000313" key="2">
    <source>
        <dbReference type="Proteomes" id="UP000257143"/>
    </source>
</evidence>
<sequence length="255" mass="29179">MCLINLNFKDHPTYKLIIAANRDEFYKRPTASAHFWEDEPAILAGRDLVQMGTWLGISRQGRFVALTNFRDPKLDETAKISRGEIVRQYLASNASPTAFLQTLKRDRNNFSGYNLIFGSADELYHYNNILDKENKVTPGIHALSNHTLDTPWPKVVKGKEMLQDYINGNNKIETDMLFRIVSNAEIADDKELPQTGVGIELERMLSPLFIKTPEYGTRSSTVLLVDHQNHATFMERTYAKGEFQKEKTFSFQLKG</sequence>
<evidence type="ECO:0008006" key="3">
    <source>
        <dbReference type="Google" id="ProtNLM"/>
    </source>
</evidence>
<dbReference type="Pfam" id="PF05742">
    <property type="entry name" value="TANGO2"/>
    <property type="match status" value="1"/>
</dbReference>
<organism evidence="1 2">
    <name type="scientific">Oceanobacillus arenosus</name>
    <dbReference type="NCBI Taxonomy" id="1229153"/>
    <lineage>
        <taxon>Bacteria</taxon>
        <taxon>Bacillati</taxon>
        <taxon>Bacillota</taxon>
        <taxon>Bacilli</taxon>
        <taxon>Bacillales</taxon>
        <taxon>Bacillaceae</taxon>
        <taxon>Oceanobacillus</taxon>
    </lineage>
</organism>
<dbReference type="InterPro" id="IPR008551">
    <property type="entry name" value="TANGO2"/>
</dbReference>
<gene>
    <name evidence="1" type="ORF">CWR48_10795</name>
</gene>
<dbReference type="OrthoDB" id="4380123at2"/>
<keyword evidence="2" id="KW-1185">Reference proteome</keyword>
<comment type="caution">
    <text evidence="1">The sequence shown here is derived from an EMBL/GenBank/DDBJ whole genome shotgun (WGS) entry which is preliminary data.</text>
</comment>
<dbReference type="RefSeq" id="WP_115773261.1">
    <property type="nucleotide sequence ID" value="NZ_PIOC01000017.1"/>
</dbReference>
<name>A0A3D8PSD5_9BACI</name>
<protein>
    <recommendedName>
        <fullName evidence="3">NRDE family protein</fullName>
    </recommendedName>
</protein>
<dbReference type="EMBL" id="PIOC01000017">
    <property type="protein sequence ID" value="RDW18079.1"/>
    <property type="molecule type" value="Genomic_DNA"/>
</dbReference>
<dbReference type="Gene3D" id="3.60.60.10">
    <property type="entry name" value="Penicillin V Acylase, Chain A"/>
    <property type="match status" value="1"/>
</dbReference>
<accession>A0A3D8PSD5</accession>
<dbReference type="AlphaFoldDB" id="A0A3D8PSD5"/>
<reference evidence="2" key="1">
    <citation type="submission" date="2017-11" db="EMBL/GenBank/DDBJ databases">
        <authorList>
            <person name="Zhu W."/>
        </authorList>
    </citation>
    <scope>NUCLEOTIDE SEQUENCE [LARGE SCALE GENOMIC DNA]</scope>
    <source>
        <strain evidence="2">CAU 1183</strain>
    </source>
</reference>
<proteinExistence type="predicted"/>